<dbReference type="Proteomes" id="UP000035642">
    <property type="component" value="Unassembled WGS sequence"/>
</dbReference>
<dbReference type="PANTHER" id="PTHR21301">
    <property type="entry name" value="REVERSE TRANSCRIPTASE"/>
    <property type="match status" value="1"/>
</dbReference>
<dbReference type="AlphaFoldDB" id="A0A0K0DIK2"/>
<keyword evidence="3" id="KW-1185">Reference proteome</keyword>
<accession>A0A0K0DIK2</accession>
<dbReference type="PANTHER" id="PTHR21301:SF10">
    <property type="entry name" value="REVERSE TRANSCRIPTASE DOMAIN-CONTAINING PROTEIN"/>
    <property type="match status" value="1"/>
</dbReference>
<name>A0A0K0DIK2_ANGCA</name>
<evidence type="ECO:0000313" key="3">
    <source>
        <dbReference type="Proteomes" id="UP000035642"/>
    </source>
</evidence>
<organism evidence="3 4">
    <name type="scientific">Angiostrongylus cantonensis</name>
    <name type="common">Rat lungworm</name>
    <dbReference type="NCBI Taxonomy" id="6313"/>
    <lineage>
        <taxon>Eukaryota</taxon>
        <taxon>Metazoa</taxon>
        <taxon>Ecdysozoa</taxon>
        <taxon>Nematoda</taxon>
        <taxon>Chromadorea</taxon>
        <taxon>Rhabditida</taxon>
        <taxon>Rhabditina</taxon>
        <taxon>Rhabditomorpha</taxon>
        <taxon>Strongyloidea</taxon>
        <taxon>Metastrongylidae</taxon>
        <taxon>Angiostrongylus</taxon>
    </lineage>
</organism>
<reference evidence="3" key="1">
    <citation type="submission" date="2012-09" db="EMBL/GenBank/DDBJ databases">
        <authorList>
            <person name="Martin A.A."/>
        </authorList>
    </citation>
    <scope>NUCLEOTIDE SEQUENCE</scope>
</reference>
<keyword evidence="1" id="KW-0472">Membrane</keyword>
<keyword evidence="1" id="KW-0812">Transmembrane</keyword>
<evidence type="ECO:0000256" key="1">
    <source>
        <dbReference type="SAM" id="Phobius"/>
    </source>
</evidence>
<proteinExistence type="predicted"/>
<sequence>MSVTEIVIFNIGMLFSILAHCCAWAIHIQVLERLKDCDDNMKSASKLVENSSISESVMQLSAEQLRFDPDVNEFERDVAVLMLKDIICVTHVPKAVMDSIDVSALYTNVSNDSAMQAIRELLEQHEGAINIWSEKYYAQIRGLAMGQRLALTLAVAFVYKVEAPLIDLRQLLYCRYIDDCFVICSTQKEMAFIPKRPN</sequence>
<reference evidence="4" key="2">
    <citation type="submission" date="2017-02" db="UniProtKB">
        <authorList>
            <consortium name="WormBaseParasite"/>
        </authorList>
    </citation>
    <scope>IDENTIFICATION</scope>
</reference>
<dbReference type="PROSITE" id="PS50878">
    <property type="entry name" value="RT_POL"/>
    <property type="match status" value="1"/>
</dbReference>
<feature type="transmembrane region" description="Helical" evidence="1">
    <location>
        <begin position="6"/>
        <end position="26"/>
    </location>
</feature>
<feature type="domain" description="Reverse transcriptase" evidence="2">
    <location>
        <begin position="1"/>
        <end position="198"/>
    </location>
</feature>
<evidence type="ECO:0000259" key="2">
    <source>
        <dbReference type="PROSITE" id="PS50878"/>
    </source>
</evidence>
<keyword evidence="1" id="KW-1133">Transmembrane helix</keyword>
<protein>
    <submittedName>
        <fullName evidence="4">Reverse transcriptase domain-containing protein</fullName>
    </submittedName>
</protein>
<dbReference type="InterPro" id="IPR000477">
    <property type="entry name" value="RT_dom"/>
</dbReference>
<evidence type="ECO:0000313" key="4">
    <source>
        <dbReference type="WBParaSite" id="ACAC_0001113601-mRNA-1"/>
    </source>
</evidence>
<dbReference type="WBParaSite" id="ACAC_0001113601-mRNA-1">
    <property type="protein sequence ID" value="ACAC_0001113601-mRNA-1"/>
    <property type="gene ID" value="ACAC_0001113601"/>
</dbReference>